<name>A0A1U7JFI2_9HYPH</name>
<dbReference type="PANTHER" id="PTHR11749">
    <property type="entry name" value="RIBULOSE-5-PHOSPHATE-3-EPIMERASE"/>
    <property type="match status" value="1"/>
</dbReference>
<dbReference type="Proteomes" id="UP000185783">
    <property type="component" value="Unassembled WGS sequence"/>
</dbReference>
<comment type="caution">
    <text evidence="3">The sequence shown here is derived from an EMBL/GenBank/DDBJ whole genome shotgun (WGS) entry which is preliminary data.</text>
</comment>
<keyword evidence="1" id="KW-0479">Metal-binding</keyword>
<keyword evidence="2" id="KW-0413">Isomerase</keyword>
<reference evidence="3 4" key="1">
    <citation type="submission" date="2016-03" db="EMBL/GenBank/DDBJ databases">
        <title>Genome sequence of Nesiotobacter sp. nov., a moderately halophilic alphaproteobacterium isolated from the Yellow Sea, China.</title>
        <authorList>
            <person name="Zhang G."/>
            <person name="Zhang R."/>
        </authorList>
    </citation>
    <scope>NUCLEOTIDE SEQUENCE [LARGE SCALE GENOMIC DNA]</scope>
    <source>
        <strain evidence="3 4">WB1-6</strain>
    </source>
</reference>
<gene>
    <name evidence="3" type="ORF">A3843_12125</name>
</gene>
<evidence type="ECO:0000256" key="1">
    <source>
        <dbReference type="ARBA" id="ARBA00022723"/>
    </source>
</evidence>
<dbReference type="CDD" id="cd00429">
    <property type="entry name" value="RPE"/>
    <property type="match status" value="1"/>
</dbReference>
<sequence>MTTGFCEAPLAAADLQTRETLVAWFRRTAPHLSVGLMAADAMAYGASVKTLEEAGVNILHYDVMDGVFCPSMTSGAGLVKATRTRMLKDVHLMVKDALDHIPAIVAAGADIVHVHCEGAVHLHRALVALDTPVAGHEGGRKILRSVALNPGTPIEMLRPVLHQLEMVTFLAVDPGWGGGAPDEVLAGKINTFRKMAQEAGVEPLISIDGGIKAQTYPIAAAMKPDMIVSGSAVFKDGQTIADNLAELTRGA</sequence>
<proteinExistence type="predicted"/>
<evidence type="ECO:0008006" key="5">
    <source>
        <dbReference type="Google" id="ProtNLM"/>
    </source>
</evidence>
<dbReference type="EMBL" id="LVVZ01000019">
    <property type="protein sequence ID" value="OKL43401.1"/>
    <property type="molecule type" value="Genomic_DNA"/>
</dbReference>
<protein>
    <recommendedName>
        <fullName evidence="5">Ribulose-phosphate 3-epimerase</fullName>
    </recommendedName>
</protein>
<dbReference type="RefSeq" id="WP_051269025.1">
    <property type="nucleotide sequence ID" value="NZ_LVVZ01000019.1"/>
</dbReference>
<dbReference type="GO" id="GO:0046872">
    <property type="term" value="F:metal ion binding"/>
    <property type="evidence" value="ECO:0007669"/>
    <property type="project" value="UniProtKB-KW"/>
</dbReference>
<dbReference type="Gene3D" id="3.20.20.70">
    <property type="entry name" value="Aldolase class I"/>
    <property type="match status" value="1"/>
</dbReference>
<accession>A0A1U7JFI2</accession>
<evidence type="ECO:0000313" key="3">
    <source>
        <dbReference type="EMBL" id="OKL43401.1"/>
    </source>
</evidence>
<dbReference type="GO" id="GO:0005975">
    <property type="term" value="P:carbohydrate metabolic process"/>
    <property type="evidence" value="ECO:0007669"/>
    <property type="project" value="InterPro"/>
</dbReference>
<dbReference type="AlphaFoldDB" id="A0A1U7JFI2"/>
<dbReference type="InterPro" id="IPR000056">
    <property type="entry name" value="Ribul_P_3_epim-like"/>
</dbReference>
<dbReference type="GO" id="GO:0016857">
    <property type="term" value="F:racemase and epimerase activity, acting on carbohydrates and derivatives"/>
    <property type="evidence" value="ECO:0007669"/>
    <property type="project" value="InterPro"/>
</dbReference>
<dbReference type="STRING" id="197461.A3843_12125"/>
<evidence type="ECO:0000256" key="2">
    <source>
        <dbReference type="ARBA" id="ARBA00023235"/>
    </source>
</evidence>
<keyword evidence="4" id="KW-1185">Reference proteome</keyword>
<dbReference type="SUPFAM" id="SSF51366">
    <property type="entry name" value="Ribulose-phoshate binding barrel"/>
    <property type="match status" value="1"/>
</dbReference>
<dbReference type="InterPro" id="IPR013785">
    <property type="entry name" value="Aldolase_TIM"/>
</dbReference>
<organism evidence="3 4">
    <name type="scientific">Pseudovibrio exalbescens</name>
    <dbReference type="NCBI Taxonomy" id="197461"/>
    <lineage>
        <taxon>Bacteria</taxon>
        <taxon>Pseudomonadati</taxon>
        <taxon>Pseudomonadota</taxon>
        <taxon>Alphaproteobacteria</taxon>
        <taxon>Hyphomicrobiales</taxon>
        <taxon>Stappiaceae</taxon>
        <taxon>Pseudovibrio</taxon>
    </lineage>
</organism>
<evidence type="ECO:0000313" key="4">
    <source>
        <dbReference type="Proteomes" id="UP000185783"/>
    </source>
</evidence>
<dbReference type="InterPro" id="IPR011060">
    <property type="entry name" value="RibuloseP-bd_barrel"/>
</dbReference>
<dbReference type="Pfam" id="PF00834">
    <property type="entry name" value="Ribul_P_3_epim"/>
    <property type="match status" value="1"/>
</dbReference>